<dbReference type="Proteomes" id="UP000664132">
    <property type="component" value="Unassembled WGS sequence"/>
</dbReference>
<dbReference type="InterPro" id="IPR018306">
    <property type="entry name" value="Phage_T5_Orf172_DNA-bd"/>
</dbReference>
<dbReference type="Pfam" id="PF10544">
    <property type="entry name" value="T5orf172"/>
    <property type="match status" value="1"/>
</dbReference>
<protein>
    <recommendedName>
        <fullName evidence="1">Bacteriophage T5 Orf172 DNA-binding domain-containing protein</fullName>
    </recommendedName>
</protein>
<dbReference type="OrthoDB" id="2417614at2759"/>
<sequence length="507" mass="57372">MMASSSNAIPLHVEFETIIRYIQEEHTCIAKVPFLPKCRNKLSKKSGRRIIQLLEGFVLAIQRGECLDKDLLTEASSLLMCNRRHQGLAALQLEDWCERKESVDAIVEHSPETLELPTPDLITKISDDLNSLDINIDGFHTGETATAGAEQSEDYSISTILQASIEDDFEDSAICLEEVNATDEVKSVELLSSASGSPSTPKRPAVPAKFDSAISMSNGEDIKAIIELACPESPTAAKAQRSTRESVTRAVLAPEQSRATSLEPEFFPFSNPLKKLTQYMKKPLTPTHMTEGYIYCFQIEGTNKNKIGSALPRKRTKKNGERVEIPLEKSFKRRMAEHKNEWDSAPRIMLQLKVPHARRIEKIIHFHLEKGRMKELASPERQKKSKKKIPLHNEWFNNSFAEISKVMMAWSYWSFMTPYEEVVKDGKSVYGLTSHWEASLQGLKPQPFRDHWLDWLYKHVPEVGINMPLSTQDLIEREGSDHLSEAIVRNNAMGDICVLKRSSTSHI</sequence>
<accession>A0A8H7T858</accession>
<dbReference type="PANTHER" id="PTHR28094:SF1">
    <property type="entry name" value="MEIOTICALLY UP-REGULATED GENE 113 PROTEIN"/>
    <property type="match status" value="1"/>
</dbReference>
<evidence type="ECO:0000259" key="1">
    <source>
        <dbReference type="Pfam" id="PF10544"/>
    </source>
</evidence>
<reference evidence="2" key="1">
    <citation type="submission" date="2021-02" db="EMBL/GenBank/DDBJ databases">
        <title>Genome sequence Cadophora malorum strain M34.</title>
        <authorList>
            <person name="Stefanovic E."/>
            <person name="Vu D."/>
            <person name="Scully C."/>
            <person name="Dijksterhuis J."/>
            <person name="Roader J."/>
            <person name="Houbraken J."/>
        </authorList>
    </citation>
    <scope>NUCLEOTIDE SEQUENCE</scope>
    <source>
        <strain evidence="2">M34</strain>
    </source>
</reference>
<evidence type="ECO:0000313" key="2">
    <source>
        <dbReference type="EMBL" id="KAG4414721.1"/>
    </source>
</evidence>
<gene>
    <name evidence="2" type="ORF">IFR04_012155</name>
</gene>
<dbReference type="InterPro" id="IPR053006">
    <property type="entry name" value="Meiosis_regulatory"/>
</dbReference>
<dbReference type="EMBL" id="JAFJYH010000252">
    <property type="protein sequence ID" value="KAG4414721.1"/>
    <property type="molecule type" value="Genomic_DNA"/>
</dbReference>
<organism evidence="2 3">
    <name type="scientific">Cadophora malorum</name>
    <dbReference type="NCBI Taxonomy" id="108018"/>
    <lineage>
        <taxon>Eukaryota</taxon>
        <taxon>Fungi</taxon>
        <taxon>Dikarya</taxon>
        <taxon>Ascomycota</taxon>
        <taxon>Pezizomycotina</taxon>
        <taxon>Leotiomycetes</taxon>
        <taxon>Helotiales</taxon>
        <taxon>Ploettnerulaceae</taxon>
        <taxon>Cadophora</taxon>
    </lineage>
</organism>
<keyword evidence="3" id="KW-1185">Reference proteome</keyword>
<evidence type="ECO:0000313" key="3">
    <source>
        <dbReference type="Proteomes" id="UP000664132"/>
    </source>
</evidence>
<name>A0A8H7T858_9HELO</name>
<dbReference type="AlphaFoldDB" id="A0A8H7T858"/>
<dbReference type="PANTHER" id="PTHR28094">
    <property type="entry name" value="MEIOTICALLY UP-REGULATED GENE 113 PROTEIN"/>
    <property type="match status" value="1"/>
</dbReference>
<feature type="domain" description="Bacteriophage T5 Orf172 DNA-binding" evidence="1">
    <location>
        <begin position="328"/>
        <end position="410"/>
    </location>
</feature>
<comment type="caution">
    <text evidence="2">The sequence shown here is derived from an EMBL/GenBank/DDBJ whole genome shotgun (WGS) entry which is preliminary data.</text>
</comment>
<proteinExistence type="predicted"/>